<feature type="region of interest" description="Disordered" evidence="1">
    <location>
        <begin position="1"/>
        <end position="30"/>
    </location>
</feature>
<reference evidence="2 3" key="1">
    <citation type="submission" date="2015-03" db="EMBL/GenBank/DDBJ databases">
        <title>Draft genome sequence of Elstera litoralis.</title>
        <authorList>
            <person name="Rahalkar M.C."/>
            <person name="Dhakephalkar P.K."/>
            <person name="Pore S.D."/>
            <person name="Arora P."/>
            <person name="Kapse N.G."/>
            <person name="Pandit P.S."/>
        </authorList>
    </citation>
    <scope>NUCLEOTIDE SEQUENCE [LARGE SCALE GENOMIC DNA]</scope>
    <source>
        <strain evidence="2 3">Dia-1</strain>
    </source>
</reference>
<evidence type="ECO:0000256" key="1">
    <source>
        <dbReference type="SAM" id="MobiDB-lite"/>
    </source>
</evidence>
<protein>
    <submittedName>
        <fullName evidence="2">Uncharacterized protein</fullName>
    </submittedName>
</protein>
<keyword evidence="3" id="KW-1185">Reference proteome</keyword>
<dbReference type="AlphaFoldDB" id="A0A0F3IP78"/>
<proteinExistence type="predicted"/>
<evidence type="ECO:0000313" key="3">
    <source>
        <dbReference type="Proteomes" id="UP000033774"/>
    </source>
</evidence>
<evidence type="ECO:0000313" key="2">
    <source>
        <dbReference type="EMBL" id="KJV08348.1"/>
    </source>
</evidence>
<comment type="caution">
    <text evidence="2">The sequence shown here is derived from an EMBL/GenBank/DDBJ whole genome shotgun (WGS) entry which is preliminary data.</text>
</comment>
<name>A0A0F3IP78_9PROT</name>
<dbReference type="Proteomes" id="UP000033774">
    <property type="component" value="Unassembled WGS sequence"/>
</dbReference>
<sequence>MGRGGRSAVEPLPPLTPRTPPLDTKADHPADDLRRLTIDLNITGLPSGVTADARSQWDKFNEAAYCGVTIRNTRSLCRI</sequence>
<gene>
    <name evidence="2" type="ORF">VZ95_18370</name>
</gene>
<organism evidence="2 3">
    <name type="scientific">Elstera litoralis</name>
    <dbReference type="NCBI Taxonomy" id="552518"/>
    <lineage>
        <taxon>Bacteria</taxon>
        <taxon>Pseudomonadati</taxon>
        <taxon>Pseudomonadota</taxon>
        <taxon>Alphaproteobacteria</taxon>
        <taxon>Rhodospirillales</taxon>
        <taxon>Rhodospirillaceae</taxon>
        <taxon>Elstera</taxon>
    </lineage>
</organism>
<dbReference type="EMBL" id="LAJY01000624">
    <property type="protein sequence ID" value="KJV08348.1"/>
    <property type="molecule type" value="Genomic_DNA"/>
</dbReference>
<feature type="compositionally biased region" description="Pro residues" evidence="1">
    <location>
        <begin position="11"/>
        <end position="20"/>
    </location>
</feature>
<accession>A0A0F3IP78</accession>